<dbReference type="PANTHER" id="PTHR11908">
    <property type="entry name" value="XANTHINE DEHYDROGENASE"/>
    <property type="match status" value="1"/>
</dbReference>
<name>A0ABS8PDY4_9PSEU</name>
<organism evidence="4 5">
    <name type="scientific">Actinomycetospora endophytica</name>
    <dbReference type="NCBI Taxonomy" id="2291215"/>
    <lineage>
        <taxon>Bacteria</taxon>
        <taxon>Bacillati</taxon>
        <taxon>Actinomycetota</taxon>
        <taxon>Actinomycetes</taxon>
        <taxon>Pseudonocardiales</taxon>
        <taxon>Pseudonocardiaceae</taxon>
        <taxon>Actinomycetospora</taxon>
    </lineage>
</organism>
<gene>
    <name evidence="4" type="ORF">LQ327_23625</name>
</gene>
<evidence type="ECO:0000259" key="3">
    <source>
        <dbReference type="SMART" id="SM01008"/>
    </source>
</evidence>
<dbReference type="Proteomes" id="UP001199469">
    <property type="component" value="Unassembled WGS sequence"/>
</dbReference>
<dbReference type="Gene3D" id="3.30.365.10">
    <property type="entry name" value="Aldehyde oxidase/xanthine dehydrogenase, molybdopterin binding domain"/>
    <property type="match status" value="4"/>
</dbReference>
<dbReference type="InterPro" id="IPR036856">
    <property type="entry name" value="Ald_Oxase/Xan_DH_a/b_sf"/>
</dbReference>
<dbReference type="InterPro" id="IPR046867">
    <property type="entry name" value="AldOxase/xan_DH_MoCoBD2"/>
</dbReference>
<sequence>MPGSILGTAVRRVEDPELIRGRATYVDNIVPAGALHLVFVRSPLAHALVENVDVAKARAAPGVVAVLTATDLADVPDHRPAMVLNDACARPLLARGKVRFVGDMVAAVVATTRADAVDAAELVEVDYDPLPPVVDPEAALDADAPLQFEELGSNLASGVRDPDDVRPLDGADVVVRARMVNQRLAVAPMEGNAVTATPGAPDEAHDMTVHVSTQMPHGLRAQVAAQWGWELERVRVVAPHVGGGFGGKAGLAPEHAVVIETARRLGRVVTWTETRSENLTAMPHGRGQVQYGELGLRRDGTIVGLRARVVGDAGAYAGFGGALALGPTRNMAQGVYRIPTIAYDAAAVLTTTTPMGAFRGAGRPEAAAMLERLMDLAADELTIDPAELRRRNFLAPEDFPLTTATGSLYDSGDYAKALDKALELAGYDDLRAEQARRRERNERVVLGIGLAVYVEVTAGGAAQEYGKVTVDDGGATVAVGTSAHGQGHATSFAMIVADRLGIPMERVRFVQSDTAVVPHGGGTGGSRSLQLAGSSVLVAADAVLERAREVVASVFEAAPDDVVVTDSGGLGIAGVPGRELTWREVAAAAHEQGVPLAEARDESQPGATYPFGAHVSVVEVDLDTGRVVPVRHVAVDDCGRVLNPTLVAGQQHGGLAQGISQALWEGFSYDEDGNPTTGSFAAYLLPTAVEVPTYEAASTETPTPYNPLGAKGIGEAATVGSTPAVQNAVVDALRPLGVRHLDMPLTPERVWRAVRDAEAGVVADPWREPPSFFATLPVRGTAVDPEAASVDI</sequence>
<accession>A0ABS8PDY4</accession>
<comment type="caution">
    <text evidence="4">The sequence shown here is derived from an EMBL/GenBank/DDBJ whole genome shotgun (WGS) entry which is preliminary data.</text>
</comment>
<dbReference type="InterPro" id="IPR000674">
    <property type="entry name" value="Ald_Oxase/Xan_DH_a/b"/>
</dbReference>
<dbReference type="Pfam" id="PF20256">
    <property type="entry name" value="MoCoBD_2"/>
    <property type="match status" value="1"/>
</dbReference>
<dbReference type="InterPro" id="IPR008274">
    <property type="entry name" value="AldOxase/xan_DH_MoCoBD1"/>
</dbReference>
<dbReference type="SMART" id="SM01008">
    <property type="entry name" value="Ald_Xan_dh_C"/>
    <property type="match status" value="1"/>
</dbReference>
<dbReference type="Gene3D" id="3.90.1170.50">
    <property type="entry name" value="Aldehyde oxidase/xanthine dehydrogenase, a/b hammerhead"/>
    <property type="match status" value="1"/>
</dbReference>
<keyword evidence="1" id="KW-0500">Molybdenum</keyword>
<dbReference type="PANTHER" id="PTHR11908:SF132">
    <property type="entry name" value="ALDEHYDE OXIDASE 1-RELATED"/>
    <property type="match status" value="1"/>
</dbReference>
<dbReference type="EMBL" id="JAJNDB010000005">
    <property type="protein sequence ID" value="MCD2196369.1"/>
    <property type="molecule type" value="Genomic_DNA"/>
</dbReference>
<evidence type="ECO:0000256" key="2">
    <source>
        <dbReference type="ARBA" id="ARBA00023002"/>
    </source>
</evidence>
<dbReference type="RefSeq" id="WP_230738214.1">
    <property type="nucleotide sequence ID" value="NZ_JAJNDB010000005.1"/>
</dbReference>
<reference evidence="4 5" key="1">
    <citation type="submission" date="2021-11" db="EMBL/GenBank/DDBJ databases">
        <title>Draft genome sequence of Actinomycetospora sp. SF1 isolated from the rhizosphere soil.</title>
        <authorList>
            <person name="Duangmal K."/>
            <person name="Chantavorakit T."/>
        </authorList>
    </citation>
    <scope>NUCLEOTIDE SEQUENCE [LARGE SCALE GENOMIC DNA]</scope>
    <source>
        <strain evidence="4 5">TBRC 5722</strain>
    </source>
</reference>
<keyword evidence="2" id="KW-0560">Oxidoreductase</keyword>
<dbReference type="InterPro" id="IPR016208">
    <property type="entry name" value="Ald_Oxase/xanthine_DH-like"/>
</dbReference>
<evidence type="ECO:0000313" key="4">
    <source>
        <dbReference type="EMBL" id="MCD2196369.1"/>
    </source>
</evidence>
<keyword evidence="5" id="KW-1185">Reference proteome</keyword>
<dbReference type="Pfam" id="PF01315">
    <property type="entry name" value="Ald_Xan_dh_C"/>
    <property type="match status" value="1"/>
</dbReference>
<protein>
    <submittedName>
        <fullName evidence="4">Xanthine dehydrogenase family protein molybdopterin-binding subunit</fullName>
    </submittedName>
</protein>
<dbReference type="Pfam" id="PF02738">
    <property type="entry name" value="MoCoBD_1"/>
    <property type="match status" value="1"/>
</dbReference>
<dbReference type="SUPFAM" id="SSF54665">
    <property type="entry name" value="CO dehydrogenase molybdoprotein N-domain-like"/>
    <property type="match status" value="1"/>
</dbReference>
<dbReference type="InterPro" id="IPR037165">
    <property type="entry name" value="AldOxase/xan_DH_Mopterin-bd_sf"/>
</dbReference>
<proteinExistence type="predicted"/>
<feature type="domain" description="Aldehyde oxidase/xanthine dehydrogenase a/b hammerhead" evidence="3">
    <location>
        <begin position="20"/>
        <end position="131"/>
    </location>
</feature>
<evidence type="ECO:0000256" key="1">
    <source>
        <dbReference type="ARBA" id="ARBA00022505"/>
    </source>
</evidence>
<dbReference type="SUPFAM" id="SSF56003">
    <property type="entry name" value="Molybdenum cofactor-binding domain"/>
    <property type="match status" value="1"/>
</dbReference>
<evidence type="ECO:0000313" key="5">
    <source>
        <dbReference type="Proteomes" id="UP001199469"/>
    </source>
</evidence>